<dbReference type="AlphaFoldDB" id="A0A381TJQ8"/>
<feature type="transmembrane region" description="Helical" evidence="1">
    <location>
        <begin position="108"/>
        <end position="129"/>
    </location>
</feature>
<accession>A0A381TJQ8</accession>
<dbReference type="EMBL" id="UINC01004668">
    <property type="protein sequence ID" value="SVA16014.1"/>
    <property type="molecule type" value="Genomic_DNA"/>
</dbReference>
<keyword evidence="1" id="KW-0812">Transmembrane</keyword>
<feature type="transmembrane region" description="Helical" evidence="1">
    <location>
        <begin position="195"/>
        <end position="215"/>
    </location>
</feature>
<organism evidence="2">
    <name type="scientific">marine metagenome</name>
    <dbReference type="NCBI Taxonomy" id="408172"/>
    <lineage>
        <taxon>unclassified sequences</taxon>
        <taxon>metagenomes</taxon>
        <taxon>ecological metagenomes</taxon>
    </lineage>
</organism>
<proteinExistence type="predicted"/>
<feature type="transmembrane region" description="Helical" evidence="1">
    <location>
        <begin position="165"/>
        <end position="189"/>
    </location>
</feature>
<reference evidence="2" key="1">
    <citation type="submission" date="2018-05" db="EMBL/GenBank/DDBJ databases">
        <authorList>
            <person name="Lanie J.A."/>
            <person name="Ng W.-L."/>
            <person name="Kazmierczak K.M."/>
            <person name="Andrzejewski T.M."/>
            <person name="Davidsen T.M."/>
            <person name="Wayne K.J."/>
            <person name="Tettelin H."/>
            <person name="Glass J.I."/>
            <person name="Rusch D."/>
            <person name="Podicherti R."/>
            <person name="Tsui H.-C.T."/>
            <person name="Winkler M.E."/>
        </authorList>
    </citation>
    <scope>NUCLEOTIDE SEQUENCE</scope>
</reference>
<keyword evidence="1" id="KW-1133">Transmembrane helix</keyword>
<feature type="transmembrane region" description="Helical" evidence="1">
    <location>
        <begin position="135"/>
        <end position="153"/>
    </location>
</feature>
<protein>
    <submittedName>
        <fullName evidence="2">Uncharacterized protein</fullName>
    </submittedName>
</protein>
<feature type="transmembrane region" description="Helical" evidence="1">
    <location>
        <begin position="52"/>
        <end position="72"/>
    </location>
</feature>
<sequence length="359" mass="41196">MASAITLIRSILFFSSSNLPILYSTLDLLRVFLPLIIALFIEALIKRHYPKAYKWSLVIITIVLLVGFVSGLNNWKTIYQLFLLLVIFLSAIFILLEKNKLNETDKDLLVGHLIAITLSIPFLGVEFFLYQNDTFISVSTASFSALIFVNVLAQLINEGSRPYNVFVNIFWYVVSSIIFVGILFLSFDIGKVNLFIDWFFITFSLHVAFGTNRIIRSYELKKNSSSFISWLIDKNNGFEHSLKLGRSYCPGLGDFIVLKGLELSHYNNDILLEYGEKIPNLINYSRIKILFEKQKIGPDSIEVVEQLIDILESYNMTDMFFLTLEPLQLMLMNIPQISAKQTVENKIQLMSRFAKMAEN</sequence>
<name>A0A381TJQ8_9ZZZZ</name>
<gene>
    <name evidence="2" type="ORF">METZ01_LOCUS68868</name>
</gene>
<evidence type="ECO:0000256" key="1">
    <source>
        <dbReference type="SAM" id="Phobius"/>
    </source>
</evidence>
<keyword evidence="1" id="KW-0472">Membrane</keyword>
<feature type="transmembrane region" description="Helical" evidence="1">
    <location>
        <begin position="28"/>
        <end position="45"/>
    </location>
</feature>
<feature type="transmembrane region" description="Helical" evidence="1">
    <location>
        <begin position="78"/>
        <end position="96"/>
    </location>
</feature>
<evidence type="ECO:0000313" key="2">
    <source>
        <dbReference type="EMBL" id="SVA16014.1"/>
    </source>
</evidence>